<accession>B2W0C7</accession>
<protein>
    <submittedName>
        <fullName evidence="1">Uncharacterized protein</fullName>
    </submittedName>
</protein>
<dbReference type="AlphaFoldDB" id="B2W0C7"/>
<dbReference type="EMBL" id="DS231617">
    <property type="protein sequence ID" value="EDU46750.1"/>
    <property type="molecule type" value="Genomic_DNA"/>
</dbReference>
<proteinExistence type="predicted"/>
<sequence length="113" mass="11931">MARVECERGEPTPKGRRFNRRRLFARSGAQMWAVCIPDVDPQSCFLIGGRARVLVQVAVGPLAPLPPRVCAGGSLVFGEPSANTPSESQRVGFFGQLAAACPTGVPAVLALRG</sequence>
<dbReference type="Proteomes" id="UP000001471">
    <property type="component" value="Unassembled WGS sequence"/>
</dbReference>
<name>B2W0C7_PYRTR</name>
<organism evidence="1 2">
    <name type="scientific">Pyrenophora tritici-repentis (strain Pt-1C-BFP)</name>
    <name type="common">Wheat tan spot fungus</name>
    <name type="synonym">Drechslera tritici-repentis</name>
    <dbReference type="NCBI Taxonomy" id="426418"/>
    <lineage>
        <taxon>Eukaryota</taxon>
        <taxon>Fungi</taxon>
        <taxon>Dikarya</taxon>
        <taxon>Ascomycota</taxon>
        <taxon>Pezizomycotina</taxon>
        <taxon>Dothideomycetes</taxon>
        <taxon>Pleosporomycetidae</taxon>
        <taxon>Pleosporales</taxon>
        <taxon>Pleosporineae</taxon>
        <taxon>Pleosporaceae</taxon>
        <taxon>Pyrenophora</taxon>
    </lineage>
</organism>
<gene>
    <name evidence="1" type="ORF">PTRG_03912</name>
</gene>
<evidence type="ECO:0000313" key="1">
    <source>
        <dbReference type="EMBL" id="EDU46750.1"/>
    </source>
</evidence>
<reference evidence="2" key="1">
    <citation type="journal article" date="2013" name="G3 (Bethesda)">
        <title>Comparative genomics of a plant-pathogenic fungus, Pyrenophora tritici-repentis, reveals transduplication and the impact of repeat elements on pathogenicity and population divergence.</title>
        <authorList>
            <person name="Manning V.A."/>
            <person name="Pandelova I."/>
            <person name="Dhillon B."/>
            <person name="Wilhelm L.J."/>
            <person name="Goodwin S.B."/>
            <person name="Berlin A.M."/>
            <person name="Figueroa M."/>
            <person name="Freitag M."/>
            <person name="Hane J.K."/>
            <person name="Henrissat B."/>
            <person name="Holman W.H."/>
            <person name="Kodira C.D."/>
            <person name="Martin J."/>
            <person name="Oliver R.P."/>
            <person name="Robbertse B."/>
            <person name="Schackwitz W."/>
            <person name="Schwartz D.C."/>
            <person name="Spatafora J.W."/>
            <person name="Turgeon B.G."/>
            <person name="Yandava C."/>
            <person name="Young S."/>
            <person name="Zhou S."/>
            <person name="Zeng Q."/>
            <person name="Grigoriev I.V."/>
            <person name="Ma L.-J."/>
            <person name="Ciuffetti L.M."/>
        </authorList>
    </citation>
    <scope>NUCLEOTIDE SEQUENCE [LARGE SCALE GENOMIC DNA]</scope>
    <source>
        <strain evidence="2">Pt-1C-BFP</strain>
    </source>
</reference>
<dbReference type="HOGENOM" id="CLU_2134832_0_0_1"/>
<dbReference type="InParanoid" id="B2W0C7"/>
<evidence type="ECO:0000313" key="2">
    <source>
        <dbReference type="Proteomes" id="UP000001471"/>
    </source>
</evidence>